<proteinExistence type="predicted"/>
<feature type="domain" description="NAD-dependent epimerase/dehydratase" evidence="1">
    <location>
        <begin position="18"/>
        <end position="112"/>
    </location>
</feature>
<gene>
    <name evidence="2" type="ORF">MUN76_05445</name>
</gene>
<dbReference type="InterPro" id="IPR036291">
    <property type="entry name" value="NAD(P)-bd_dom_sf"/>
</dbReference>
<accession>A0ABY4FYN8</accession>
<keyword evidence="3" id="KW-1185">Reference proteome</keyword>
<evidence type="ECO:0000259" key="1">
    <source>
        <dbReference type="Pfam" id="PF01370"/>
    </source>
</evidence>
<dbReference type="Gene3D" id="3.40.50.720">
    <property type="entry name" value="NAD(P)-binding Rossmann-like Domain"/>
    <property type="match status" value="1"/>
</dbReference>
<protein>
    <recommendedName>
        <fullName evidence="1">NAD-dependent epimerase/dehydratase domain-containing protein</fullName>
    </recommendedName>
</protein>
<dbReference type="EMBL" id="CP095043">
    <property type="protein sequence ID" value="UOQ61415.1"/>
    <property type="molecule type" value="Genomic_DNA"/>
</dbReference>
<evidence type="ECO:0000313" key="3">
    <source>
        <dbReference type="Proteomes" id="UP000831775"/>
    </source>
</evidence>
<dbReference type="Pfam" id="PF01370">
    <property type="entry name" value="Epimerase"/>
    <property type="match status" value="1"/>
</dbReference>
<reference evidence="2 3" key="1">
    <citation type="submission" date="2022-04" db="EMBL/GenBank/DDBJ databases">
        <title>Leucobacter sp. isolated from rhizosphere of onion.</title>
        <authorList>
            <person name="Won M."/>
            <person name="Lee C.-M."/>
            <person name="Woen H.-Y."/>
            <person name="Kwon S.-W."/>
        </authorList>
    </citation>
    <scope>NUCLEOTIDE SEQUENCE [LARGE SCALE GENOMIC DNA]</scope>
    <source>
        <strain evidence="2 3">H25R-14</strain>
    </source>
</reference>
<organism evidence="2 3">
    <name type="scientific">Leucobacter rhizosphaerae</name>
    <dbReference type="NCBI Taxonomy" id="2932245"/>
    <lineage>
        <taxon>Bacteria</taxon>
        <taxon>Bacillati</taxon>
        <taxon>Actinomycetota</taxon>
        <taxon>Actinomycetes</taxon>
        <taxon>Micrococcales</taxon>
        <taxon>Microbacteriaceae</taxon>
        <taxon>Leucobacter</taxon>
    </lineage>
</organism>
<sequence>MPAPTARPAPRRHPAPTALVLGARGAVGRATVAELRRLGAEVTTAGRSAPEPDGLALDVRTAEGRTALRAAAESVDVVINATGIEDPRLVDATAGTILVDISATAAVLARMATTFASTEAGSRGLVLGAGIAPGLTTLLVDALDPAPGDEIDVAIMLGGGEVHGPAAVAWTAELAGRPLHEPGEAGDGPSGEILNFRSSLRVPEPFGSRRYVRADFPDHLLLGAPRGALVRSWLATDSRVSTAALGVVGRFPALRSLVARAPHLGTSAWSITAIDRGTGRTLRARGEGQSRTTGVLTAHAALAAADRGLRDLATTADLLPLAAVDGLADLRLETPDPVATPST</sequence>
<dbReference type="Proteomes" id="UP000831775">
    <property type="component" value="Chromosome"/>
</dbReference>
<dbReference type="SUPFAM" id="SSF51735">
    <property type="entry name" value="NAD(P)-binding Rossmann-fold domains"/>
    <property type="match status" value="1"/>
</dbReference>
<name>A0ABY4FYN8_9MICO</name>
<dbReference type="RefSeq" id="WP_244687855.1">
    <property type="nucleotide sequence ID" value="NZ_CP095043.1"/>
</dbReference>
<dbReference type="InterPro" id="IPR001509">
    <property type="entry name" value="Epimerase_deHydtase"/>
</dbReference>
<evidence type="ECO:0000313" key="2">
    <source>
        <dbReference type="EMBL" id="UOQ61415.1"/>
    </source>
</evidence>